<organism evidence="2 3">
    <name type="scientific">Rasamsonia emersonii (strain ATCC 16479 / CBS 393.64 / IMI 116815)</name>
    <dbReference type="NCBI Taxonomy" id="1408163"/>
    <lineage>
        <taxon>Eukaryota</taxon>
        <taxon>Fungi</taxon>
        <taxon>Dikarya</taxon>
        <taxon>Ascomycota</taxon>
        <taxon>Pezizomycotina</taxon>
        <taxon>Eurotiomycetes</taxon>
        <taxon>Eurotiomycetidae</taxon>
        <taxon>Eurotiales</taxon>
        <taxon>Trichocomaceae</taxon>
        <taxon>Rasamsonia</taxon>
    </lineage>
</organism>
<evidence type="ECO:0000256" key="1">
    <source>
        <dbReference type="SAM" id="MobiDB-lite"/>
    </source>
</evidence>
<dbReference type="EMBL" id="LASV01000024">
    <property type="protein sequence ID" value="KKA25369.1"/>
    <property type="molecule type" value="Genomic_DNA"/>
</dbReference>
<evidence type="ECO:0000313" key="2">
    <source>
        <dbReference type="EMBL" id="KKA25369.1"/>
    </source>
</evidence>
<dbReference type="OrthoDB" id="2159786at2759"/>
<dbReference type="RefSeq" id="XP_013331981.1">
    <property type="nucleotide sequence ID" value="XM_013476527.1"/>
</dbReference>
<dbReference type="GO" id="GO:0001164">
    <property type="term" value="F:RNA polymerase I core promoter sequence-specific DNA binding"/>
    <property type="evidence" value="ECO:0007669"/>
    <property type="project" value="InterPro"/>
</dbReference>
<dbReference type="Proteomes" id="UP000053958">
    <property type="component" value="Unassembled WGS sequence"/>
</dbReference>
<dbReference type="PANTHER" id="PTHR28244">
    <property type="entry name" value="RNA POLYMERASE I-SPECIFIC TRANSCRIPTION INITIATION FACTOR RRN11"/>
    <property type="match status" value="1"/>
</dbReference>
<feature type="region of interest" description="Disordered" evidence="1">
    <location>
        <begin position="280"/>
        <end position="309"/>
    </location>
</feature>
<dbReference type="GO" id="GO:0001181">
    <property type="term" value="F:RNA polymerase I general transcription initiation factor activity"/>
    <property type="evidence" value="ECO:0007669"/>
    <property type="project" value="InterPro"/>
</dbReference>
<proteinExistence type="predicted"/>
<feature type="compositionally biased region" description="Acidic residues" evidence="1">
    <location>
        <begin position="289"/>
        <end position="303"/>
    </location>
</feature>
<evidence type="ECO:0008006" key="4">
    <source>
        <dbReference type="Google" id="ProtNLM"/>
    </source>
</evidence>
<comment type="caution">
    <text evidence="2">The sequence shown here is derived from an EMBL/GenBank/DDBJ whole genome shotgun (WGS) entry which is preliminary data.</text>
</comment>
<dbReference type="PANTHER" id="PTHR28244:SF1">
    <property type="entry name" value="RNA POLYMERASE I-SPECIFIC TRANSCRIPTION INITIATION FACTOR RRN11"/>
    <property type="match status" value="1"/>
</dbReference>
<reference evidence="2 3" key="1">
    <citation type="submission" date="2015-04" db="EMBL/GenBank/DDBJ databases">
        <authorList>
            <person name="Heijne W.H."/>
            <person name="Fedorova N.D."/>
            <person name="Nierman W.C."/>
            <person name="Vollebregt A.W."/>
            <person name="Zhao Z."/>
            <person name="Wu L."/>
            <person name="Kumar M."/>
            <person name="Stam H."/>
            <person name="van den Berg M.A."/>
            <person name="Pel H.J."/>
        </authorList>
    </citation>
    <scope>NUCLEOTIDE SEQUENCE [LARGE SCALE GENOMIC DNA]</scope>
    <source>
        <strain evidence="2 3">CBS 393.64</strain>
    </source>
</reference>
<gene>
    <name evidence="2" type="ORF">T310_0617</name>
</gene>
<dbReference type="AlphaFoldDB" id="A0A0F4Z4A9"/>
<dbReference type="InterPro" id="IPR053029">
    <property type="entry name" value="RNA_pol_I-specific_init_factor"/>
</dbReference>
<dbReference type="STRING" id="1408163.A0A0F4Z4A9"/>
<accession>A0A0F4Z4A9</accession>
<sequence length="439" mass="49472">MTSSPSASLFSLPLAPWQQPQSIRTNKYEPRKRRRGEDEWGDEDESEDEVQDVVSGPEITTGGSSTLVLSPEEAHQYRIAGQPFDQELPGGHFPHAAADGSGKKLRKNYTKKLSTLSPPLYVPQSAAQQGNLRLRHLAVLTAILHRCLLEGDYVRAGRAWGLILREEIAGHPIDVRNEGRWGLGAEILLRRDSRINPHASSQRDNQGDAQRTISAARPFFTRKGFEEAKAYYERLILQYPYRKASPESVSSLDFYPAMFGLWIYVVQEESNIARERLLQDRNDKASESPSEEDDAMSESDLAEEQGKRKSDLIAGIRSKELEEAQQIAARMDELLVSPPYSDSPELLRLRGMVALWVGDLFVSSVPQGEDDTSELSDQDSMGMEESPEAMIARREKRLATEKRDAERERSREFLEKAEMRSKGVSHSFEDLHINDTSLS</sequence>
<feature type="region of interest" description="Disordered" evidence="1">
    <location>
        <begin position="367"/>
        <end position="439"/>
    </location>
</feature>
<evidence type="ECO:0000313" key="3">
    <source>
        <dbReference type="Proteomes" id="UP000053958"/>
    </source>
</evidence>
<dbReference type="GO" id="GO:0042790">
    <property type="term" value="P:nucleolar large rRNA transcription by RNA polymerase I"/>
    <property type="evidence" value="ECO:0007669"/>
    <property type="project" value="TreeGrafter"/>
</dbReference>
<dbReference type="GeneID" id="25312671"/>
<feature type="region of interest" description="Disordered" evidence="1">
    <location>
        <begin position="1"/>
        <end position="65"/>
    </location>
</feature>
<dbReference type="GO" id="GO:0070860">
    <property type="term" value="C:RNA polymerase I core factor complex"/>
    <property type="evidence" value="ECO:0007669"/>
    <property type="project" value="TreeGrafter"/>
</dbReference>
<feature type="compositionally biased region" description="Acidic residues" evidence="1">
    <location>
        <begin position="368"/>
        <end position="377"/>
    </location>
</feature>
<keyword evidence="3" id="KW-1185">Reference proteome</keyword>
<feature type="compositionally biased region" description="Low complexity" evidence="1">
    <location>
        <begin position="1"/>
        <end position="16"/>
    </location>
</feature>
<name>A0A0F4Z4A9_RASE3</name>
<feature type="compositionally biased region" description="Basic and acidic residues" evidence="1">
    <location>
        <begin position="391"/>
        <end position="433"/>
    </location>
</feature>
<protein>
    <recommendedName>
        <fullName evidence="4">RNA polymerase I-specific transcription initiation factor rrn11</fullName>
    </recommendedName>
</protein>
<feature type="compositionally biased region" description="Acidic residues" evidence="1">
    <location>
        <begin position="39"/>
        <end position="51"/>
    </location>
</feature>
<dbReference type="Pfam" id="PF04090">
    <property type="entry name" value="Rrn11"/>
    <property type="match status" value="1"/>
</dbReference>
<dbReference type="InterPro" id="IPR007224">
    <property type="entry name" value="TIF_Rrn11"/>
</dbReference>
<dbReference type="GO" id="GO:0017025">
    <property type="term" value="F:TBP-class protein binding"/>
    <property type="evidence" value="ECO:0007669"/>
    <property type="project" value="TreeGrafter"/>
</dbReference>